<dbReference type="EMBL" id="KQ947448">
    <property type="protein sequence ID" value="KUJ06346.1"/>
    <property type="molecule type" value="Genomic_DNA"/>
</dbReference>
<name>A0A132B1T9_MOLSC</name>
<proteinExistence type="predicted"/>
<reference evidence="2 3" key="1">
    <citation type="submission" date="2015-10" db="EMBL/GenBank/DDBJ databases">
        <title>Full genome of DAOMC 229536 Phialocephala scopiformis, a fungal endophyte of spruce producing the potent anti-insectan compound rugulosin.</title>
        <authorList>
            <consortium name="DOE Joint Genome Institute"/>
            <person name="Walker A.K."/>
            <person name="Frasz S.L."/>
            <person name="Seifert K.A."/>
            <person name="Miller J.D."/>
            <person name="Mondo S.J."/>
            <person name="Labutti K."/>
            <person name="Lipzen A."/>
            <person name="Dockter R."/>
            <person name="Kennedy M."/>
            <person name="Grigoriev I.V."/>
            <person name="Spatafora J.W."/>
        </authorList>
    </citation>
    <scope>NUCLEOTIDE SEQUENCE [LARGE SCALE GENOMIC DNA]</scope>
    <source>
        <strain evidence="2 3">CBS 120377</strain>
    </source>
</reference>
<gene>
    <name evidence="2" type="ORF">LY89DRAFT_603447</name>
</gene>
<organism evidence="2 3">
    <name type="scientific">Mollisia scopiformis</name>
    <name type="common">Conifer needle endophyte fungus</name>
    <name type="synonym">Phialocephala scopiformis</name>
    <dbReference type="NCBI Taxonomy" id="149040"/>
    <lineage>
        <taxon>Eukaryota</taxon>
        <taxon>Fungi</taxon>
        <taxon>Dikarya</taxon>
        <taxon>Ascomycota</taxon>
        <taxon>Pezizomycotina</taxon>
        <taxon>Leotiomycetes</taxon>
        <taxon>Helotiales</taxon>
        <taxon>Mollisiaceae</taxon>
        <taxon>Mollisia</taxon>
    </lineage>
</organism>
<dbReference type="KEGG" id="psco:LY89DRAFT_603447"/>
<accession>A0A132B1T9</accession>
<evidence type="ECO:0000313" key="2">
    <source>
        <dbReference type="EMBL" id="KUJ06346.1"/>
    </source>
</evidence>
<sequence length="324" mass="36645">MNQPAHFDPFLADVFEVKNDLCKGLKLPMELIDSIVDFAEYWPHTTTVRRGEKIVTTGRGHEEDFVLRSYPLGYLPTKSDETDCSMLDKTSFPTIDPLPWSTTKPVAEGSANEEVKGKWLEESHMKSDHPCRKIVFTIKSHDQGWGGDRQHRGTYQGSYTWFDVGKEELIAFKEGQEPSSLPSKPSHKIDLSSDDSASDAQAITSVFHTISPRTESNQTSSDDTNIQYHFHHEFIPNQDCLQKNLTATKNVQTHQVVWSCDDDTDPDSVFGQALEDRGRGRATATGEFVRNMKIGDVVTVWAKARFAEWANTIEEVKIDVYWAV</sequence>
<dbReference type="STRING" id="149040.A0A132B1T9"/>
<evidence type="ECO:0000313" key="3">
    <source>
        <dbReference type="Proteomes" id="UP000070700"/>
    </source>
</evidence>
<protein>
    <submittedName>
        <fullName evidence="2">Uncharacterized protein</fullName>
    </submittedName>
</protein>
<feature type="region of interest" description="Disordered" evidence="1">
    <location>
        <begin position="175"/>
        <end position="195"/>
    </location>
</feature>
<dbReference type="Proteomes" id="UP000070700">
    <property type="component" value="Unassembled WGS sequence"/>
</dbReference>
<evidence type="ECO:0000256" key="1">
    <source>
        <dbReference type="SAM" id="MobiDB-lite"/>
    </source>
</evidence>
<dbReference type="InParanoid" id="A0A132B1T9"/>
<dbReference type="AlphaFoldDB" id="A0A132B1T9"/>
<dbReference type="OrthoDB" id="66095at2759"/>
<dbReference type="GeneID" id="28820029"/>
<keyword evidence="3" id="KW-1185">Reference proteome</keyword>
<dbReference type="RefSeq" id="XP_018060701.1">
    <property type="nucleotide sequence ID" value="XM_018210303.1"/>
</dbReference>